<proteinExistence type="predicted"/>
<protein>
    <recommendedName>
        <fullName evidence="5">GH16 domain-containing protein</fullName>
    </recommendedName>
</protein>
<feature type="transmembrane region" description="Helical" evidence="2">
    <location>
        <begin position="768"/>
        <end position="786"/>
    </location>
</feature>
<dbReference type="OrthoDB" id="25131at2759"/>
<dbReference type="InterPro" id="IPR013320">
    <property type="entry name" value="ConA-like_dom_sf"/>
</dbReference>
<dbReference type="EMBL" id="KE720913">
    <property type="protein sequence ID" value="ERF73968.1"/>
    <property type="molecule type" value="Genomic_DNA"/>
</dbReference>
<dbReference type="Gene3D" id="2.60.120.200">
    <property type="match status" value="1"/>
</dbReference>
<feature type="transmembrane region" description="Helical" evidence="2">
    <location>
        <begin position="726"/>
        <end position="747"/>
    </location>
</feature>
<dbReference type="eggNOG" id="ENOG502QU2I">
    <property type="taxonomic scope" value="Eukaryota"/>
</dbReference>
<dbReference type="OMA" id="WTIAVQL"/>
<name>U1GNT8_ENDPU</name>
<gene>
    <name evidence="3" type="ORF">EPUS_05392</name>
</gene>
<accession>U1GNT8</accession>
<dbReference type="PANTHER" id="PTHR38121">
    <property type="entry name" value="GH16 DOMAIN-CONTAINING PROTEIN"/>
    <property type="match status" value="1"/>
</dbReference>
<feature type="transmembrane region" description="Helical" evidence="2">
    <location>
        <begin position="1052"/>
        <end position="1070"/>
    </location>
</feature>
<dbReference type="GeneID" id="19240344"/>
<dbReference type="Proteomes" id="UP000019373">
    <property type="component" value="Unassembled WGS sequence"/>
</dbReference>
<keyword evidence="2" id="KW-0812">Transmembrane</keyword>
<dbReference type="RefSeq" id="XP_007800438.1">
    <property type="nucleotide sequence ID" value="XM_007802247.1"/>
</dbReference>
<evidence type="ECO:0000256" key="1">
    <source>
        <dbReference type="SAM" id="MobiDB-lite"/>
    </source>
</evidence>
<feature type="transmembrane region" description="Helical" evidence="2">
    <location>
        <begin position="874"/>
        <end position="898"/>
    </location>
</feature>
<keyword evidence="2" id="KW-0472">Membrane</keyword>
<organism evidence="3 4">
    <name type="scientific">Endocarpon pusillum (strain Z07020 / HMAS-L-300199)</name>
    <name type="common">Lichen-forming fungus</name>
    <dbReference type="NCBI Taxonomy" id="1263415"/>
    <lineage>
        <taxon>Eukaryota</taxon>
        <taxon>Fungi</taxon>
        <taxon>Dikarya</taxon>
        <taxon>Ascomycota</taxon>
        <taxon>Pezizomycotina</taxon>
        <taxon>Eurotiomycetes</taxon>
        <taxon>Chaetothyriomycetidae</taxon>
        <taxon>Verrucariales</taxon>
        <taxon>Verrucariaceae</taxon>
        <taxon>Endocarpon</taxon>
    </lineage>
</organism>
<dbReference type="AlphaFoldDB" id="U1GNT8"/>
<feature type="compositionally biased region" description="Basic and acidic residues" evidence="1">
    <location>
        <begin position="571"/>
        <end position="584"/>
    </location>
</feature>
<evidence type="ECO:0000313" key="4">
    <source>
        <dbReference type="Proteomes" id="UP000019373"/>
    </source>
</evidence>
<feature type="transmembrane region" description="Helical" evidence="2">
    <location>
        <begin position="331"/>
        <end position="353"/>
    </location>
</feature>
<feature type="compositionally biased region" description="Low complexity" evidence="1">
    <location>
        <begin position="400"/>
        <end position="412"/>
    </location>
</feature>
<evidence type="ECO:0008006" key="5">
    <source>
        <dbReference type="Google" id="ProtNLM"/>
    </source>
</evidence>
<feature type="transmembrane region" description="Helical" evidence="2">
    <location>
        <begin position="984"/>
        <end position="1004"/>
    </location>
</feature>
<dbReference type="SUPFAM" id="SSF49899">
    <property type="entry name" value="Concanavalin A-like lectins/glucanases"/>
    <property type="match status" value="1"/>
</dbReference>
<feature type="transmembrane region" description="Helical" evidence="2">
    <location>
        <begin position="682"/>
        <end position="706"/>
    </location>
</feature>
<keyword evidence="2" id="KW-1133">Transmembrane helix</keyword>
<dbReference type="HOGENOM" id="CLU_297715_0_0_1"/>
<evidence type="ECO:0000313" key="3">
    <source>
        <dbReference type="EMBL" id="ERF73968.1"/>
    </source>
</evidence>
<feature type="region of interest" description="Disordered" evidence="1">
    <location>
        <begin position="375"/>
        <end position="427"/>
    </location>
</feature>
<keyword evidence="4" id="KW-1185">Reference proteome</keyword>
<reference evidence="4" key="1">
    <citation type="journal article" date="2014" name="BMC Genomics">
        <title>Genome characteristics reveal the impact of lichenization on lichen-forming fungus Endocarpon pusillum Hedwig (Verrucariales, Ascomycota).</title>
        <authorList>
            <person name="Wang Y.-Y."/>
            <person name="Liu B."/>
            <person name="Zhang X.-Y."/>
            <person name="Zhou Q.-M."/>
            <person name="Zhang T."/>
            <person name="Li H."/>
            <person name="Yu Y.-F."/>
            <person name="Zhang X.-L."/>
            <person name="Hao X.-Y."/>
            <person name="Wang M."/>
            <person name="Wang L."/>
            <person name="Wei J.-C."/>
        </authorList>
    </citation>
    <scope>NUCLEOTIDE SEQUENCE [LARGE SCALE GENOMIC DNA]</scope>
    <source>
        <strain evidence="4">Z07020 / HMAS-L-300199</strain>
    </source>
</reference>
<feature type="transmembrane region" description="Helical" evidence="2">
    <location>
        <begin position="843"/>
        <end position="862"/>
    </location>
</feature>
<feature type="transmembrane region" description="Helical" evidence="2">
    <location>
        <begin position="918"/>
        <end position="940"/>
    </location>
</feature>
<evidence type="ECO:0000256" key="2">
    <source>
        <dbReference type="SAM" id="Phobius"/>
    </source>
</evidence>
<sequence length="1120" mass="126281">MLTLLLLLGTTLAQNITPVGRCRCGYYDAITHQTFTESIIVYFNETTELPQDVLSVQEYSHEKEKGSSAVYRQGARSENVKIGNSSTVPWLQYKVNPNSLELFVDPTTEDHLVVGAGVNSRRQDIIFGSFRARIQSPQPWTGGSALSMNLIFNESQSLELHALNADNASDAHLTYLVNGEYPDLLLSTNYTRIRDESTPPVSPWDFINVRIDWIEDAVNFTVANNVTRAITSKDREIPSTPSHQVFKHWSTGDANFMRGPPINRSATNIAWMRLFFNSSLMNAEGHRRFDAQCSKEEICNMDDITLRGSSSYAPQALIPYEEQPRNIKFRIPAAIVATIGASFGFVTLINALISRGSWDRFARLVKCRGRKRSLEKQPEVLSNSTSASNICEPELSFEPSSSASNGNHHNGSFDSDPDTDPLDSQGAARNASDIEVDISLANAENTKPSILDGMPSRGSVQLDISIRNSSIKQKISSLADHRASLFQCRTSLTERRESIATERNASVTAREAFLNGRRASLGQRIGAMVEHGTWQLAQRRASIAERKASMAERKASLYEQAIEELVTRIETQERRRSSGTDHARFGRQKSHSFSGMPSELVGKEPTIEINPKSFEILKIPAKEIMSQQREEARRVLFKIEQPSLINPDYVLRKDKLEQSGDLSNATSKVITPIMPPKKRVDYLAGLVALSCIIVTFVHFTLTFIPYVGGFGTGQHYSYEEWGRRIATPYFLGHTWIGLFFTTAARFLAQRYLQEGQLSNIANRTLLRAPRILIPVVIIAMIEYFMIDLGLTGSLQYLPSISWSTWPHVIKYPNFGYFINSMIELAFLIPNAAPQVVNHFCVGVLWTIPVQLQNSYLVLLGAVMVKDIKKPWKRLAFYTFCIVNHWYALSWGSFFWLGLAVADLDITYKWIKLLQARPVVHYPFLILMCIIAIAAPTFNLLQDPLGYPIISSERGWHPDHETGLPVAQTPRAGYPNYYEPRLNTLIFAGALQVIVELSAWVQWFLSLPVFTWLFPHIMTIYLIHGFVFWSLGAWLCVTLAVRGVPYWGNMLTVVIVSYSVLMLAAVLLTIITERPAQSVCRNMWRWASEEPIAKLSTLFPYPKDQFSNRTKNDHKDSQDTE</sequence>
<feature type="compositionally biased region" description="Polar residues" evidence="1">
    <location>
        <begin position="380"/>
        <end position="389"/>
    </location>
</feature>
<feature type="transmembrane region" description="Helical" evidence="2">
    <location>
        <begin position="1016"/>
        <end position="1040"/>
    </location>
</feature>
<feature type="region of interest" description="Disordered" evidence="1">
    <location>
        <begin position="571"/>
        <end position="600"/>
    </location>
</feature>
<dbReference type="PANTHER" id="PTHR38121:SF2">
    <property type="entry name" value="ACYLTRANSFERASE 3 DOMAIN-CONTAINING PROTEIN"/>
    <property type="match status" value="1"/>
</dbReference>